<dbReference type="AlphaFoldDB" id="A0A0A9E7F0"/>
<organism evidence="1">
    <name type="scientific">Arundo donax</name>
    <name type="common">Giant reed</name>
    <name type="synonym">Donax arundinaceus</name>
    <dbReference type="NCBI Taxonomy" id="35708"/>
    <lineage>
        <taxon>Eukaryota</taxon>
        <taxon>Viridiplantae</taxon>
        <taxon>Streptophyta</taxon>
        <taxon>Embryophyta</taxon>
        <taxon>Tracheophyta</taxon>
        <taxon>Spermatophyta</taxon>
        <taxon>Magnoliopsida</taxon>
        <taxon>Liliopsida</taxon>
        <taxon>Poales</taxon>
        <taxon>Poaceae</taxon>
        <taxon>PACMAD clade</taxon>
        <taxon>Arundinoideae</taxon>
        <taxon>Arundineae</taxon>
        <taxon>Arundo</taxon>
    </lineage>
</organism>
<reference evidence="1" key="1">
    <citation type="submission" date="2014-09" db="EMBL/GenBank/DDBJ databases">
        <authorList>
            <person name="Magalhaes I.L.F."/>
            <person name="Oliveira U."/>
            <person name="Santos F.R."/>
            <person name="Vidigal T.H.D.A."/>
            <person name="Brescovit A.D."/>
            <person name="Santos A.J."/>
        </authorList>
    </citation>
    <scope>NUCLEOTIDE SEQUENCE</scope>
    <source>
        <tissue evidence="1">Shoot tissue taken approximately 20 cm above the soil surface</tissue>
    </source>
</reference>
<sequence>MISAHSLDCFLLSFIGSCSMQLYRKAIINIF</sequence>
<dbReference type="EMBL" id="GBRH01205983">
    <property type="protein sequence ID" value="JAD91912.1"/>
    <property type="molecule type" value="Transcribed_RNA"/>
</dbReference>
<protein>
    <submittedName>
        <fullName evidence="1">Uncharacterized protein</fullName>
    </submittedName>
</protein>
<evidence type="ECO:0000313" key="1">
    <source>
        <dbReference type="EMBL" id="JAD91912.1"/>
    </source>
</evidence>
<accession>A0A0A9E7F0</accession>
<proteinExistence type="predicted"/>
<reference evidence="1" key="2">
    <citation type="journal article" date="2015" name="Data Brief">
        <title>Shoot transcriptome of the giant reed, Arundo donax.</title>
        <authorList>
            <person name="Barrero R.A."/>
            <person name="Guerrero F.D."/>
            <person name="Moolhuijzen P."/>
            <person name="Goolsby J.A."/>
            <person name="Tidwell J."/>
            <person name="Bellgard S.E."/>
            <person name="Bellgard M.I."/>
        </authorList>
    </citation>
    <scope>NUCLEOTIDE SEQUENCE</scope>
    <source>
        <tissue evidence="1">Shoot tissue taken approximately 20 cm above the soil surface</tissue>
    </source>
</reference>
<name>A0A0A9E7F0_ARUDO</name>